<evidence type="ECO:0000313" key="3">
    <source>
        <dbReference type="EMBL" id="EEH59078.1"/>
    </source>
</evidence>
<protein>
    <submittedName>
        <fullName evidence="3">Predicted protein</fullName>
    </submittedName>
</protein>
<reference evidence="3 4" key="1">
    <citation type="journal article" date="2009" name="Science">
        <title>Green evolution and dynamic adaptations revealed by genomes of the marine picoeukaryotes Micromonas.</title>
        <authorList>
            <person name="Worden A.Z."/>
            <person name="Lee J.H."/>
            <person name="Mock T."/>
            <person name="Rouze P."/>
            <person name="Simmons M.P."/>
            <person name="Aerts A.L."/>
            <person name="Allen A.E."/>
            <person name="Cuvelier M.L."/>
            <person name="Derelle E."/>
            <person name="Everett M.V."/>
            <person name="Foulon E."/>
            <person name="Grimwood J."/>
            <person name="Gundlach H."/>
            <person name="Henrissat B."/>
            <person name="Napoli C."/>
            <person name="McDonald S.M."/>
            <person name="Parker M.S."/>
            <person name="Rombauts S."/>
            <person name="Salamov A."/>
            <person name="Von Dassow P."/>
            <person name="Badger J.H."/>
            <person name="Coutinho P.M."/>
            <person name="Demir E."/>
            <person name="Dubchak I."/>
            <person name="Gentemann C."/>
            <person name="Eikrem W."/>
            <person name="Gready J.E."/>
            <person name="John U."/>
            <person name="Lanier W."/>
            <person name="Lindquist E.A."/>
            <person name="Lucas S."/>
            <person name="Mayer K.F."/>
            <person name="Moreau H."/>
            <person name="Not F."/>
            <person name="Otillar R."/>
            <person name="Panaud O."/>
            <person name="Pangilinan J."/>
            <person name="Paulsen I."/>
            <person name="Piegu B."/>
            <person name="Poliakov A."/>
            <person name="Robbens S."/>
            <person name="Schmutz J."/>
            <person name="Toulza E."/>
            <person name="Wyss T."/>
            <person name="Zelensky A."/>
            <person name="Zhou K."/>
            <person name="Armbrust E.V."/>
            <person name="Bhattacharya D."/>
            <person name="Goodenough U.W."/>
            <person name="Van de Peer Y."/>
            <person name="Grigoriev I.V."/>
        </authorList>
    </citation>
    <scope>NUCLEOTIDE SEQUENCE [LARGE SCALE GENOMIC DNA]</scope>
    <source>
        <strain evidence="3 4">CCMP1545</strain>
    </source>
</reference>
<dbReference type="SUPFAM" id="SSF51045">
    <property type="entry name" value="WW domain"/>
    <property type="match status" value="1"/>
</dbReference>
<dbReference type="InterPro" id="IPR001202">
    <property type="entry name" value="WW_dom"/>
</dbReference>
<accession>C1MMM7</accession>
<gene>
    <name evidence="3" type="ORF">MICPUCDRAFT_56589</name>
</gene>
<evidence type="ECO:0000313" key="4">
    <source>
        <dbReference type="Proteomes" id="UP000001876"/>
    </source>
</evidence>
<evidence type="ECO:0000256" key="1">
    <source>
        <dbReference type="SAM" id="MobiDB-lite"/>
    </source>
</evidence>
<dbReference type="PROSITE" id="PS50020">
    <property type="entry name" value="WW_DOMAIN_2"/>
    <property type="match status" value="1"/>
</dbReference>
<dbReference type="AlphaFoldDB" id="C1MMM7"/>
<dbReference type="EMBL" id="GG663737">
    <property type="protein sequence ID" value="EEH59078.1"/>
    <property type="molecule type" value="Genomic_DNA"/>
</dbReference>
<dbReference type="GeneID" id="9682394"/>
<proteinExistence type="predicted"/>
<feature type="region of interest" description="Disordered" evidence="1">
    <location>
        <begin position="49"/>
        <end position="70"/>
    </location>
</feature>
<dbReference type="InterPro" id="IPR036020">
    <property type="entry name" value="WW_dom_sf"/>
</dbReference>
<dbReference type="Gene3D" id="2.20.70.10">
    <property type="match status" value="1"/>
</dbReference>
<organism evidence="4">
    <name type="scientific">Micromonas pusilla (strain CCMP1545)</name>
    <name type="common">Picoplanktonic green alga</name>
    <dbReference type="NCBI Taxonomy" id="564608"/>
    <lineage>
        <taxon>Eukaryota</taxon>
        <taxon>Viridiplantae</taxon>
        <taxon>Chlorophyta</taxon>
        <taxon>Mamiellophyceae</taxon>
        <taxon>Mamiellales</taxon>
        <taxon>Mamiellaceae</taxon>
        <taxon>Micromonas</taxon>
    </lineage>
</organism>
<dbReference type="Proteomes" id="UP000001876">
    <property type="component" value="Unassembled WGS sequence"/>
</dbReference>
<dbReference type="RefSeq" id="XP_003057433.1">
    <property type="nucleotide sequence ID" value="XM_003057387.1"/>
</dbReference>
<evidence type="ECO:0000259" key="2">
    <source>
        <dbReference type="PROSITE" id="PS50020"/>
    </source>
</evidence>
<keyword evidence="4" id="KW-1185">Reference proteome</keyword>
<dbReference type="KEGG" id="mpp:MICPUCDRAFT_56589"/>
<feature type="compositionally biased region" description="Low complexity" evidence="1">
    <location>
        <begin position="49"/>
        <end position="60"/>
    </location>
</feature>
<feature type="domain" description="WW" evidence="2">
    <location>
        <begin position="99"/>
        <end position="135"/>
    </location>
</feature>
<feature type="region of interest" description="Disordered" evidence="1">
    <location>
        <begin position="134"/>
        <end position="170"/>
    </location>
</feature>
<sequence length="183" mass="19714">MAREDDPPAAARITWDEAAIATHESEAGVLYGTQKVQEVATPFLYSGAETPAGASSSAGEGARDAPARTIGEHVPGVGRVEVDVGELRARLGVCLDEMRDPPPPWLRMRSHHEDPGTAYYVNNLTGATRWDFPEEEDAAAAKAGGNDDGARTENDESEEDEPIVPSRLTRARDCAAQYVAQRR</sequence>
<name>C1MMM7_MICPC</name>